<dbReference type="AlphaFoldDB" id="A0AAW0U7Z4"/>
<comment type="caution">
    <text evidence="2">The sequence shown here is derived from an EMBL/GenBank/DDBJ whole genome shotgun (WGS) entry which is preliminary data.</text>
</comment>
<evidence type="ECO:0000256" key="1">
    <source>
        <dbReference type="SAM" id="MobiDB-lite"/>
    </source>
</evidence>
<dbReference type="Proteomes" id="UP001487740">
    <property type="component" value="Unassembled WGS sequence"/>
</dbReference>
<feature type="compositionally biased region" description="Low complexity" evidence="1">
    <location>
        <begin position="549"/>
        <end position="570"/>
    </location>
</feature>
<protein>
    <recommendedName>
        <fullName evidence="4">Gag-like protein</fullName>
    </recommendedName>
</protein>
<reference evidence="2 3" key="1">
    <citation type="submission" date="2023-03" db="EMBL/GenBank/DDBJ databases">
        <title>High-quality genome of Scylla paramamosain provides insights in environmental adaptation.</title>
        <authorList>
            <person name="Zhang L."/>
        </authorList>
    </citation>
    <scope>NUCLEOTIDE SEQUENCE [LARGE SCALE GENOMIC DNA]</scope>
    <source>
        <strain evidence="2">LZ_2023a</strain>
        <tissue evidence="2">Muscle</tissue>
    </source>
</reference>
<dbReference type="EMBL" id="JARAKH010000018">
    <property type="protein sequence ID" value="KAK8395468.1"/>
    <property type="molecule type" value="Genomic_DNA"/>
</dbReference>
<feature type="region of interest" description="Disordered" evidence="1">
    <location>
        <begin position="64"/>
        <end position="106"/>
    </location>
</feature>
<name>A0AAW0U7Z4_SCYPA</name>
<gene>
    <name evidence="2" type="ORF">O3P69_006260</name>
</gene>
<sequence length="631" mass="68607">MPQQFRMPHTLPSTVAQYHSISQQPQPVAHNYVPEQHLHTQGRTHFSAIGEPLGLLLGASLSANKRPAAPPHSQPRASHSAASLHSGRNYQQAAAPSHSRPRVPHSAARLRSGCVVQCPGAKYFPSAFLPPQCPGFISYSAQDLLFHSARDLPTVPRIHPIQCPGSTPPQCPGFNPQRAQDQCLRRVTSGSHARLPSHRSHDLTDTMGRVKIKHPRPRDIGVRRQLLAILAPGVKVTRLIPANDAVVVLTPTDKDADAIFQNGIPARLAIEGFTPVVPPELRAQRTVICAALDDLIYEHSPEKIIAEVRAQHDWAVAESVFKFPHSTTIKITFKDSDMARKAISEGIHLFQIHVPGHQMRQEIYTPLLTCNRCNAVENHPTRSCPQPPDYVRCSECSIIEHSYRDCTASTKKCLSCGEEYSARAMRCPTRKEAIKRKEAAVRQAQAKQWNTSYAQAAQATPSPTRHPTLDPSKTLDGLICLFHAHLANASSPGCFQQTLSASLAENGQPDVKLPPPPPFQAPEAIIRAFSMGAAHTAPLVPTASHSTTDAPPASDDAGSVASSAPSSSSDEASEASEQDSDQELSIYEDVRSARVRVGSHLGLVPQEPHGTGESHPCWWKTTRAAVDMGNI</sequence>
<evidence type="ECO:0008006" key="4">
    <source>
        <dbReference type="Google" id="ProtNLM"/>
    </source>
</evidence>
<keyword evidence="3" id="KW-1185">Reference proteome</keyword>
<accession>A0AAW0U7Z4</accession>
<feature type="compositionally biased region" description="Polar residues" evidence="1">
    <location>
        <begin position="75"/>
        <end position="94"/>
    </location>
</feature>
<feature type="compositionally biased region" description="Acidic residues" evidence="1">
    <location>
        <begin position="571"/>
        <end position="582"/>
    </location>
</feature>
<feature type="region of interest" description="Disordered" evidence="1">
    <location>
        <begin position="541"/>
        <end position="583"/>
    </location>
</feature>
<proteinExistence type="predicted"/>
<evidence type="ECO:0000313" key="2">
    <source>
        <dbReference type="EMBL" id="KAK8395468.1"/>
    </source>
</evidence>
<evidence type="ECO:0000313" key="3">
    <source>
        <dbReference type="Proteomes" id="UP001487740"/>
    </source>
</evidence>
<organism evidence="2 3">
    <name type="scientific">Scylla paramamosain</name>
    <name type="common">Mud crab</name>
    <dbReference type="NCBI Taxonomy" id="85552"/>
    <lineage>
        <taxon>Eukaryota</taxon>
        <taxon>Metazoa</taxon>
        <taxon>Ecdysozoa</taxon>
        <taxon>Arthropoda</taxon>
        <taxon>Crustacea</taxon>
        <taxon>Multicrustacea</taxon>
        <taxon>Malacostraca</taxon>
        <taxon>Eumalacostraca</taxon>
        <taxon>Eucarida</taxon>
        <taxon>Decapoda</taxon>
        <taxon>Pleocyemata</taxon>
        <taxon>Brachyura</taxon>
        <taxon>Eubrachyura</taxon>
        <taxon>Portunoidea</taxon>
        <taxon>Portunidae</taxon>
        <taxon>Portuninae</taxon>
        <taxon>Scylla</taxon>
    </lineage>
</organism>